<feature type="active site" description="Proton donor" evidence="2">
    <location>
        <position position="78"/>
    </location>
</feature>
<dbReference type="CDD" id="cd19116">
    <property type="entry name" value="AKR_AKR2E1-5"/>
    <property type="match status" value="1"/>
</dbReference>
<reference evidence="7 8" key="1">
    <citation type="submission" date="2020-04" db="EMBL/GenBank/DDBJ databases">
        <authorList>
            <person name="Wallbank WR R."/>
            <person name="Pardo Diaz C."/>
            <person name="Kozak K."/>
            <person name="Martin S."/>
            <person name="Jiggins C."/>
            <person name="Moest M."/>
            <person name="Warren A I."/>
            <person name="Byers J.R.P. K."/>
            <person name="Montejo-Kovacevich G."/>
            <person name="Yen C E."/>
        </authorList>
    </citation>
    <scope>NUCLEOTIDE SEQUENCE [LARGE SCALE GENOMIC DNA]</scope>
</reference>
<dbReference type="InterPro" id="IPR018170">
    <property type="entry name" value="Aldo/ket_reductase_CS"/>
</dbReference>
<dbReference type="PROSITE" id="PS00798">
    <property type="entry name" value="ALDOKETO_REDUCTASE_1"/>
    <property type="match status" value="1"/>
</dbReference>
<feature type="domain" description="NADP-dependent oxidoreductase" evidence="6">
    <location>
        <begin position="36"/>
        <end position="309"/>
    </location>
</feature>
<evidence type="ECO:0000313" key="8">
    <source>
        <dbReference type="Proteomes" id="UP000494256"/>
    </source>
</evidence>
<evidence type="ECO:0000256" key="2">
    <source>
        <dbReference type="PIRSR" id="PIRSR000097-1"/>
    </source>
</evidence>
<evidence type="ECO:0000256" key="5">
    <source>
        <dbReference type="SAM" id="SignalP"/>
    </source>
</evidence>
<dbReference type="GO" id="GO:0016616">
    <property type="term" value="F:oxidoreductase activity, acting on the CH-OH group of donors, NAD or NADP as acceptor"/>
    <property type="evidence" value="ECO:0007669"/>
    <property type="project" value="UniProtKB-ARBA"/>
</dbReference>
<evidence type="ECO:0000256" key="1">
    <source>
        <dbReference type="ARBA" id="ARBA00023002"/>
    </source>
</evidence>
<organism evidence="7 8">
    <name type="scientific">Arctia plantaginis</name>
    <name type="common">Wood tiger moth</name>
    <name type="synonym">Phalaena plantaginis</name>
    <dbReference type="NCBI Taxonomy" id="874455"/>
    <lineage>
        <taxon>Eukaryota</taxon>
        <taxon>Metazoa</taxon>
        <taxon>Ecdysozoa</taxon>
        <taxon>Arthropoda</taxon>
        <taxon>Hexapoda</taxon>
        <taxon>Insecta</taxon>
        <taxon>Pterygota</taxon>
        <taxon>Neoptera</taxon>
        <taxon>Endopterygota</taxon>
        <taxon>Lepidoptera</taxon>
        <taxon>Glossata</taxon>
        <taxon>Ditrysia</taxon>
        <taxon>Noctuoidea</taxon>
        <taxon>Erebidae</taxon>
        <taxon>Arctiinae</taxon>
        <taxon>Arctia</taxon>
    </lineage>
</organism>
<keyword evidence="5" id="KW-0732">Signal</keyword>
<dbReference type="InterPro" id="IPR020471">
    <property type="entry name" value="AKR"/>
</dbReference>
<dbReference type="InterPro" id="IPR036812">
    <property type="entry name" value="NAD(P)_OxRdtase_dom_sf"/>
</dbReference>
<evidence type="ECO:0000259" key="6">
    <source>
        <dbReference type="Pfam" id="PF00248"/>
    </source>
</evidence>
<dbReference type="PROSITE" id="PS00063">
    <property type="entry name" value="ALDOKETO_REDUCTASE_3"/>
    <property type="match status" value="1"/>
</dbReference>
<keyword evidence="1" id="KW-0560">Oxidoreductase</keyword>
<dbReference type="InterPro" id="IPR044488">
    <property type="entry name" value="AKR2E"/>
</dbReference>
<dbReference type="PANTHER" id="PTHR11732">
    <property type="entry name" value="ALDO/KETO REDUCTASE"/>
    <property type="match status" value="1"/>
</dbReference>
<dbReference type="PRINTS" id="PR00069">
    <property type="entry name" value="ALDKETRDTASE"/>
</dbReference>
<dbReference type="PIRSF" id="PIRSF000097">
    <property type="entry name" value="AKR"/>
    <property type="match status" value="1"/>
</dbReference>
<evidence type="ECO:0000256" key="4">
    <source>
        <dbReference type="PIRSR" id="PIRSR000097-3"/>
    </source>
</evidence>
<dbReference type="InterPro" id="IPR023210">
    <property type="entry name" value="NADP_OxRdtase_dom"/>
</dbReference>
<feature type="chain" id="PRO_5035779716" description="NADP-dependent oxidoreductase domain-containing protein" evidence="5">
    <location>
        <begin position="18"/>
        <end position="341"/>
    </location>
</feature>
<dbReference type="EMBL" id="CADEBD010001048">
    <property type="protein sequence ID" value="CAB3262142.1"/>
    <property type="molecule type" value="Genomic_DNA"/>
</dbReference>
<evidence type="ECO:0000313" key="7">
    <source>
        <dbReference type="EMBL" id="CAB3262142.1"/>
    </source>
</evidence>
<dbReference type="Pfam" id="PF00248">
    <property type="entry name" value="Aldo_ket_red"/>
    <property type="match status" value="1"/>
</dbReference>
<sequence length="341" mass="38705">MVVFGLILFTLLQGVMSSSIKVPTLKMLDGREMPALALGTYLGFDKDGVVQPKNKEIRDIALQAIDIGYRHFDTASVYGTEADIGEAIRMKIAEGVIKREHVFVTTKLWNTAHKPDQVLPAFMDSLNKTGLDYIDLYLMHWPIGLNEDNSISDVDYMETWRAMEKIQKSGLAKSIGVANFNKEQLRRVISEGSVKPVALQIEVHLQMIQTELLELCKSEGIIVQGYSPFGSLVMRFGFQYPGPKFDDPTLVSIAQKYGKTTAQVVLRWAVDRNVVPLPKTVSPKRLAENLNIFDFKLEPKEIEEINKFNSNTRYTLPSFWQENTYYPFERVENPISDPFKS</sequence>
<evidence type="ECO:0000256" key="3">
    <source>
        <dbReference type="PIRSR" id="PIRSR000097-2"/>
    </source>
</evidence>
<dbReference type="Proteomes" id="UP000494256">
    <property type="component" value="Unassembled WGS sequence"/>
</dbReference>
<dbReference type="FunFam" id="3.20.20.100:FF:000002">
    <property type="entry name" value="2,5-diketo-D-gluconic acid reductase A"/>
    <property type="match status" value="1"/>
</dbReference>
<proteinExistence type="predicted"/>
<protein>
    <recommendedName>
        <fullName evidence="6">NADP-dependent oxidoreductase domain-containing protein</fullName>
    </recommendedName>
</protein>
<dbReference type="AlphaFoldDB" id="A0A8S1BS57"/>
<gene>
    <name evidence="7" type="ORF">APLA_LOCUS17601</name>
</gene>
<feature type="site" description="Lowers pKa of active site Tyr" evidence="4">
    <location>
        <position position="107"/>
    </location>
</feature>
<dbReference type="SUPFAM" id="SSF51430">
    <property type="entry name" value="NAD(P)-linked oxidoreductase"/>
    <property type="match status" value="1"/>
</dbReference>
<feature type="binding site" evidence="3">
    <location>
        <position position="140"/>
    </location>
    <ligand>
        <name>substrate</name>
    </ligand>
</feature>
<accession>A0A8S1BS57</accession>
<name>A0A8S1BS57_ARCPL</name>
<dbReference type="OrthoDB" id="2985014at2759"/>
<dbReference type="Gene3D" id="3.20.20.100">
    <property type="entry name" value="NADP-dependent oxidoreductase domain"/>
    <property type="match status" value="1"/>
</dbReference>
<comment type="caution">
    <text evidence="7">The sequence shown here is derived from an EMBL/GenBank/DDBJ whole genome shotgun (WGS) entry which is preliminary data.</text>
</comment>
<feature type="signal peptide" evidence="5">
    <location>
        <begin position="1"/>
        <end position="17"/>
    </location>
</feature>